<protein>
    <submittedName>
        <fullName evidence="3">Ion channel</fullName>
    </submittedName>
</protein>
<proteinExistence type="predicted"/>
<feature type="transmembrane region" description="Helical" evidence="1">
    <location>
        <begin position="12"/>
        <end position="32"/>
    </location>
</feature>
<keyword evidence="1" id="KW-0472">Membrane</keyword>
<evidence type="ECO:0000259" key="2">
    <source>
        <dbReference type="Pfam" id="PF07885"/>
    </source>
</evidence>
<evidence type="ECO:0000256" key="1">
    <source>
        <dbReference type="SAM" id="Phobius"/>
    </source>
</evidence>
<sequence>MKPESPLKNRSRSTHAELLIALVGLIFIQSWLSPDNQVHRAFFNGLFFLVVLSAIRALSESTWRMYVTLALGAVAYAISWVNDSVGSFWFSAIGDTCFASVFAVLTFTVGQSVFSRGPVDARRIIGAVSIYFLLGLLWAFFYTLIELIEPGSFRIANADAESQSNSRLLSEFIYFSNVTLTTLGYGDIVPESRPAKTMALLEAMLGQLYIAIVIARMVGMQVAQHQKEPERDRLIESES</sequence>
<dbReference type="Gene3D" id="1.10.287.70">
    <property type="match status" value="1"/>
</dbReference>
<feature type="transmembrane region" description="Helical" evidence="1">
    <location>
        <begin position="88"/>
        <end position="112"/>
    </location>
</feature>
<name>A0ABS8NMB5_9BACT</name>
<keyword evidence="1" id="KW-1133">Transmembrane helix</keyword>
<feature type="transmembrane region" description="Helical" evidence="1">
    <location>
        <begin position="38"/>
        <end position="58"/>
    </location>
</feature>
<reference evidence="3" key="1">
    <citation type="submission" date="2021-11" db="EMBL/GenBank/DDBJ databases">
        <title>Genome sequence.</title>
        <authorList>
            <person name="Sun Q."/>
        </authorList>
    </citation>
    <scope>NUCLEOTIDE SEQUENCE</scope>
    <source>
        <strain evidence="3">JC740</strain>
    </source>
</reference>
<feature type="domain" description="Potassium channel" evidence="2">
    <location>
        <begin position="145"/>
        <end position="218"/>
    </location>
</feature>
<evidence type="ECO:0000313" key="4">
    <source>
        <dbReference type="Proteomes" id="UP001430306"/>
    </source>
</evidence>
<dbReference type="Pfam" id="PF07885">
    <property type="entry name" value="Ion_trans_2"/>
    <property type="match status" value="1"/>
</dbReference>
<dbReference type="EMBL" id="JAJKFW010000025">
    <property type="protein sequence ID" value="MCC9643616.1"/>
    <property type="molecule type" value="Genomic_DNA"/>
</dbReference>
<comment type="caution">
    <text evidence="3">The sequence shown here is derived from an EMBL/GenBank/DDBJ whole genome shotgun (WGS) entry which is preliminary data.</text>
</comment>
<feature type="transmembrane region" description="Helical" evidence="1">
    <location>
        <begin position="124"/>
        <end position="145"/>
    </location>
</feature>
<keyword evidence="4" id="KW-1185">Reference proteome</keyword>
<dbReference type="SUPFAM" id="SSF81324">
    <property type="entry name" value="Voltage-gated potassium channels"/>
    <property type="match status" value="1"/>
</dbReference>
<accession>A0ABS8NMB5</accession>
<feature type="transmembrane region" description="Helical" evidence="1">
    <location>
        <begin position="65"/>
        <end position="82"/>
    </location>
</feature>
<gene>
    <name evidence="3" type="ORF">LOC71_15125</name>
</gene>
<dbReference type="InterPro" id="IPR013099">
    <property type="entry name" value="K_chnl_dom"/>
</dbReference>
<organism evidence="3 4">
    <name type="scientific">Rhodopirellula halodulae</name>
    <dbReference type="NCBI Taxonomy" id="2894198"/>
    <lineage>
        <taxon>Bacteria</taxon>
        <taxon>Pseudomonadati</taxon>
        <taxon>Planctomycetota</taxon>
        <taxon>Planctomycetia</taxon>
        <taxon>Pirellulales</taxon>
        <taxon>Pirellulaceae</taxon>
        <taxon>Rhodopirellula</taxon>
    </lineage>
</organism>
<evidence type="ECO:0000313" key="3">
    <source>
        <dbReference type="EMBL" id="MCC9643616.1"/>
    </source>
</evidence>
<keyword evidence="1" id="KW-0812">Transmembrane</keyword>
<dbReference type="Proteomes" id="UP001430306">
    <property type="component" value="Unassembled WGS sequence"/>
</dbReference>
<dbReference type="RefSeq" id="WP_230274572.1">
    <property type="nucleotide sequence ID" value="NZ_JAJKFW010000025.1"/>
</dbReference>